<organism evidence="2 3">
    <name type="scientific">Puccinia sorghi</name>
    <dbReference type="NCBI Taxonomy" id="27349"/>
    <lineage>
        <taxon>Eukaryota</taxon>
        <taxon>Fungi</taxon>
        <taxon>Dikarya</taxon>
        <taxon>Basidiomycota</taxon>
        <taxon>Pucciniomycotina</taxon>
        <taxon>Pucciniomycetes</taxon>
        <taxon>Pucciniales</taxon>
        <taxon>Pucciniaceae</taxon>
        <taxon>Puccinia</taxon>
    </lineage>
</organism>
<feature type="compositionally biased region" description="Basic residues" evidence="1">
    <location>
        <begin position="9"/>
        <end position="18"/>
    </location>
</feature>
<dbReference type="Proteomes" id="UP000037035">
    <property type="component" value="Unassembled WGS sequence"/>
</dbReference>
<dbReference type="EMBL" id="LAVV01001699">
    <property type="protein sequence ID" value="KNZ63384.1"/>
    <property type="molecule type" value="Genomic_DNA"/>
</dbReference>
<evidence type="ECO:0000256" key="1">
    <source>
        <dbReference type="SAM" id="MobiDB-lite"/>
    </source>
</evidence>
<proteinExistence type="predicted"/>
<dbReference type="VEuPathDB" id="FungiDB:VP01_1152g11"/>
<feature type="compositionally biased region" description="Basic and acidic residues" evidence="1">
    <location>
        <begin position="19"/>
        <end position="30"/>
    </location>
</feature>
<sequence length="168" mass="17430">MVRNAGKFGKPKRGGKKQFTKDLAESDRAGMWDGEESGTEEGSGSGTESLSGESSGEEEELATKLATSSLGDGGGGSSSTTAADPTQSRAERKAAKKLAAGKLQSKSTPADPQHDNSDPDDLAIGNTNRIPVKSVKLSQIDALDSGPLNRKESDGFGCQEARDTINDN</sequence>
<feature type="compositionally biased region" description="Low complexity" evidence="1">
    <location>
        <begin position="40"/>
        <end position="54"/>
    </location>
</feature>
<accession>A0A0L6VRR7</accession>
<dbReference type="AlphaFoldDB" id="A0A0L6VRR7"/>
<reference evidence="2 3" key="1">
    <citation type="submission" date="2015-08" db="EMBL/GenBank/DDBJ databases">
        <title>Next Generation Sequencing and Analysis of the Genome of Puccinia sorghi L Schw, the Causal Agent of Maize Common Rust.</title>
        <authorList>
            <person name="Rochi L."/>
            <person name="Burguener G."/>
            <person name="Darino M."/>
            <person name="Turjanski A."/>
            <person name="Kreff E."/>
            <person name="Dieguez M.J."/>
            <person name="Sacco F."/>
        </authorList>
    </citation>
    <scope>NUCLEOTIDE SEQUENCE [LARGE SCALE GENOMIC DNA]</scope>
    <source>
        <strain evidence="2 3">RO10H11247</strain>
    </source>
</reference>
<gene>
    <name evidence="2" type="ORF">VP01_1152g11</name>
</gene>
<feature type="compositionally biased region" description="Basic and acidic residues" evidence="1">
    <location>
        <begin position="149"/>
        <end position="168"/>
    </location>
</feature>
<name>A0A0L6VRR7_9BASI</name>
<comment type="caution">
    <text evidence="2">The sequence shown here is derived from an EMBL/GenBank/DDBJ whole genome shotgun (WGS) entry which is preliminary data.</text>
</comment>
<feature type="region of interest" description="Disordered" evidence="1">
    <location>
        <begin position="1"/>
        <end position="131"/>
    </location>
</feature>
<feature type="region of interest" description="Disordered" evidence="1">
    <location>
        <begin position="143"/>
        <end position="168"/>
    </location>
</feature>
<evidence type="ECO:0000313" key="3">
    <source>
        <dbReference type="Proteomes" id="UP000037035"/>
    </source>
</evidence>
<protein>
    <submittedName>
        <fullName evidence="2">Uncharacterized protein</fullName>
    </submittedName>
</protein>
<keyword evidence="3" id="KW-1185">Reference proteome</keyword>
<evidence type="ECO:0000313" key="2">
    <source>
        <dbReference type="EMBL" id="KNZ63384.1"/>
    </source>
</evidence>